<dbReference type="OrthoDB" id="9795554at2"/>
<dbReference type="SUPFAM" id="SSF52266">
    <property type="entry name" value="SGNH hydrolase"/>
    <property type="match status" value="1"/>
</dbReference>
<comment type="caution">
    <text evidence="3">The sequence shown here is derived from an EMBL/GenBank/DDBJ whole genome shotgun (WGS) entry which is preliminary data.</text>
</comment>
<protein>
    <recommendedName>
        <fullName evidence="2">Sialate O-acetylesterase domain-containing protein</fullName>
    </recommendedName>
</protein>
<sequence length="302" mass="34224">MKNLFLAILFVLPISIFAQKAKDTIRLFYLGGQSNMEGFGYNKDLPKTLNQTFKNVYIFHGNSVIDGDTSGGLGYWSVLKPGHGIGFQTDGKTNQYSDRFGIELSFAKRMQELYPNDKIALIKYSRNGSSIDSLAASSFGSWDADFNGKNGINQYDHYLKTIKNALRVKDINNDGKEDVLVPSGILWMQGESDADKTEEIALRYYNHLKRLMDLMRASLLTDDLPVIIGKISDSFNDTDGKVWDYGDLVQYAQEKFAKTDGNAAIIRTTKYYKYSDKWHYDSAGFIDFGEQFANEFHKLDSK</sequence>
<organism evidence="3 4">
    <name type="scientific">Confluentibacter flavum</name>
    <dbReference type="NCBI Taxonomy" id="1909700"/>
    <lineage>
        <taxon>Bacteria</taxon>
        <taxon>Pseudomonadati</taxon>
        <taxon>Bacteroidota</taxon>
        <taxon>Flavobacteriia</taxon>
        <taxon>Flavobacteriales</taxon>
        <taxon>Flavobacteriaceae</taxon>
        <taxon>Confluentibacter</taxon>
    </lineage>
</organism>
<dbReference type="Pfam" id="PF03629">
    <property type="entry name" value="SASA"/>
    <property type="match status" value="1"/>
</dbReference>
<dbReference type="InterPro" id="IPR036514">
    <property type="entry name" value="SGNH_hydro_sf"/>
</dbReference>
<dbReference type="InterPro" id="IPR005181">
    <property type="entry name" value="SASA"/>
</dbReference>
<dbReference type="PANTHER" id="PTHR31988:SF19">
    <property type="entry name" value="9-O-ACETYL-N-ACETYLNEURAMINIC ACID DEACETYLASE-RELATED"/>
    <property type="match status" value="1"/>
</dbReference>
<evidence type="ECO:0000259" key="2">
    <source>
        <dbReference type="Pfam" id="PF03629"/>
    </source>
</evidence>
<dbReference type="Proteomes" id="UP000233435">
    <property type="component" value="Unassembled WGS sequence"/>
</dbReference>
<dbReference type="EMBL" id="PJEO01000016">
    <property type="protein sequence ID" value="PKQ45936.1"/>
    <property type="molecule type" value="Genomic_DNA"/>
</dbReference>
<feature type="domain" description="Sialate O-acetylesterase" evidence="2">
    <location>
        <begin position="26"/>
        <end position="297"/>
    </location>
</feature>
<proteinExistence type="predicted"/>
<keyword evidence="4" id="KW-1185">Reference proteome</keyword>
<accession>A0A2N3HLV9</accession>
<dbReference type="Gene3D" id="3.40.50.1110">
    <property type="entry name" value="SGNH hydrolase"/>
    <property type="match status" value="1"/>
</dbReference>
<dbReference type="InterPro" id="IPR052940">
    <property type="entry name" value="Carb_Esterase_6"/>
</dbReference>
<evidence type="ECO:0000313" key="3">
    <source>
        <dbReference type="EMBL" id="PKQ45936.1"/>
    </source>
</evidence>
<evidence type="ECO:0000256" key="1">
    <source>
        <dbReference type="ARBA" id="ARBA00022801"/>
    </source>
</evidence>
<dbReference type="PANTHER" id="PTHR31988">
    <property type="entry name" value="ESTERASE, PUTATIVE (DUF303)-RELATED"/>
    <property type="match status" value="1"/>
</dbReference>
<dbReference type="RefSeq" id="WP_106658962.1">
    <property type="nucleotide sequence ID" value="NZ_PJEO01000016.1"/>
</dbReference>
<evidence type="ECO:0000313" key="4">
    <source>
        <dbReference type="Proteomes" id="UP000233435"/>
    </source>
</evidence>
<dbReference type="AlphaFoldDB" id="A0A2N3HLV9"/>
<keyword evidence="1" id="KW-0378">Hydrolase</keyword>
<dbReference type="GO" id="GO:0016788">
    <property type="term" value="F:hydrolase activity, acting on ester bonds"/>
    <property type="evidence" value="ECO:0007669"/>
    <property type="project" value="UniProtKB-ARBA"/>
</dbReference>
<gene>
    <name evidence="3" type="ORF">CSW08_05825</name>
</gene>
<reference evidence="3 4" key="1">
    <citation type="submission" date="2017-12" db="EMBL/GenBank/DDBJ databases">
        <title>Confluentibacter flavum sp. nov., isolated from the saline lake.</title>
        <authorList>
            <person name="Yu L."/>
        </authorList>
    </citation>
    <scope>NUCLEOTIDE SEQUENCE [LARGE SCALE GENOMIC DNA]</scope>
    <source>
        <strain evidence="3 4">3B</strain>
    </source>
</reference>
<name>A0A2N3HLV9_9FLAO</name>